<dbReference type="InterPro" id="IPR012839">
    <property type="entry name" value="Organic_radical_activase"/>
</dbReference>
<keyword evidence="5" id="KW-0479">Metal-binding</keyword>
<dbReference type="SUPFAM" id="SSF54862">
    <property type="entry name" value="4Fe-4S ferredoxins"/>
    <property type="match status" value="1"/>
</dbReference>
<dbReference type="SFLD" id="SFLDS00029">
    <property type="entry name" value="Radical_SAM"/>
    <property type="match status" value="1"/>
</dbReference>
<dbReference type="NCBIfam" id="TIGR02494">
    <property type="entry name" value="PFLE_PFLC"/>
    <property type="match status" value="1"/>
</dbReference>
<keyword evidence="13" id="KW-1185">Reference proteome</keyword>
<reference evidence="12 13" key="1">
    <citation type="submission" date="2023-07" db="EMBL/GenBank/DDBJ databases">
        <title>Genomic Encyclopedia of Type Strains, Phase IV (KMG-IV): sequencing the most valuable type-strain genomes for metagenomic binning, comparative biology and taxonomic classification.</title>
        <authorList>
            <person name="Goeker M."/>
        </authorList>
    </citation>
    <scope>NUCLEOTIDE SEQUENCE [LARGE SCALE GENOMIC DNA]</scope>
    <source>
        <strain evidence="12 13">DSM 16784</strain>
    </source>
</reference>
<dbReference type="SFLD" id="SFLDG01066">
    <property type="entry name" value="organic_radical-activating_enz"/>
    <property type="match status" value="1"/>
</dbReference>
<name>A0ABU0E759_9FIRM</name>
<evidence type="ECO:0000256" key="5">
    <source>
        <dbReference type="ARBA" id="ARBA00022723"/>
    </source>
</evidence>
<evidence type="ECO:0000313" key="13">
    <source>
        <dbReference type="Proteomes" id="UP001230220"/>
    </source>
</evidence>
<dbReference type="RefSeq" id="WP_307410690.1">
    <property type="nucleotide sequence ID" value="NZ_JAUSUR010000007.1"/>
</dbReference>
<comment type="cofactor">
    <cofactor evidence="1">
        <name>[4Fe-4S] cluster</name>
        <dbReference type="ChEBI" id="CHEBI:49883"/>
    </cofactor>
</comment>
<keyword evidence="3" id="KW-0004">4Fe-4S</keyword>
<dbReference type="EMBL" id="JAUSUR010000007">
    <property type="protein sequence ID" value="MDQ0362742.1"/>
    <property type="molecule type" value="Genomic_DNA"/>
</dbReference>
<evidence type="ECO:0000256" key="2">
    <source>
        <dbReference type="ARBA" id="ARBA00009777"/>
    </source>
</evidence>
<evidence type="ECO:0000256" key="3">
    <source>
        <dbReference type="ARBA" id="ARBA00022485"/>
    </source>
</evidence>
<dbReference type="InterPro" id="IPR058240">
    <property type="entry name" value="rSAM_sf"/>
</dbReference>
<dbReference type="SUPFAM" id="SSF102114">
    <property type="entry name" value="Radical SAM enzymes"/>
    <property type="match status" value="1"/>
</dbReference>
<keyword evidence="12" id="KW-0670">Pyruvate</keyword>
<dbReference type="SFLD" id="SFLDG01118">
    <property type="entry name" value="activating_enzymes__group_2"/>
    <property type="match status" value="1"/>
</dbReference>
<dbReference type="GO" id="GO:0043365">
    <property type="term" value="F:[formate-C-acetyltransferase]-activating enzyme activity"/>
    <property type="evidence" value="ECO:0007669"/>
    <property type="project" value="UniProtKB-EC"/>
</dbReference>
<evidence type="ECO:0000256" key="7">
    <source>
        <dbReference type="ARBA" id="ARBA00023004"/>
    </source>
</evidence>
<dbReference type="PANTHER" id="PTHR30352">
    <property type="entry name" value="PYRUVATE FORMATE-LYASE-ACTIVATING ENZYME"/>
    <property type="match status" value="1"/>
</dbReference>
<keyword evidence="4" id="KW-0949">S-adenosyl-L-methionine</keyword>
<evidence type="ECO:0000259" key="11">
    <source>
        <dbReference type="PROSITE" id="PS51918"/>
    </source>
</evidence>
<keyword evidence="7" id="KW-0408">Iron</keyword>
<protein>
    <submittedName>
        <fullName evidence="12">Pyruvate formate lyase activating enzyme</fullName>
        <ecNumber evidence="12">1.97.1.4</ecNumber>
    </submittedName>
</protein>
<keyword evidence="8" id="KW-0411">Iron-sulfur</keyword>
<dbReference type="Pfam" id="PF04055">
    <property type="entry name" value="Radical_SAM"/>
    <property type="match status" value="1"/>
</dbReference>
<dbReference type="GO" id="GO:0016829">
    <property type="term" value="F:lyase activity"/>
    <property type="evidence" value="ECO:0007669"/>
    <property type="project" value="UniProtKB-KW"/>
</dbReference>
<comment type="catalytic activity">
    <reaction evidence="9">
        <text>glycyl-[protein] + reduced [flavodoxin] + S-adenosyl-L-methionine = glycin-2-yl radical-[protein] + semiquinone [flavodoxin] + 5'-deoxyadenosine + L-methionine + H(+)</text>
        <dbReference type="Rhea" id="RHEA:61976"/>
        <dbReference type="Rhea" id="RHEA-COMP:10622"/>
        <dbReference type="Rhea" id="RHEA-COMP:14480"/>
        <dbReference type="Rhea" id="RHEA-COMP:15993"/>
        <dbReference type="Rhea" id="RHEA-COMP:15994"/>
        <dbReference type="ChEBI" id="CHEBI:15378"/>
        <dbReference type="ChEBI" id="CHEBI:17319"/>
        <dbReference type="ChEBI" id="CHEBI:29947"/>
        <dbReference type="ChEBI" id="CHEBI:32722"/>
        <dbReference type="ChEBI" id="CHEBI:57618"/>
        <dbReference type="ChEBI" id="CHEBI:57844"/>
        <dbReference type="ChEBI" id="CHEBI:59789"/>
        <dbReference type="ChEBI" id="CHEBI:140311"/>
    </reaction>
</comment>
<evidence type="ECO:0000313" key="12">
    <source>
        <dbReference type="EMBL" id="MDQ0362742.1"/>
    </source>
</evidence>
<gene>
    <name evidence="12" type="ORF">J2S15_003496</name>
</gene>
<evidence type="ECO:0000256" key="8">
    <source>
        <dbReference type="ARBA" id="ARBA00023014"/>
    </source>
</evidence>
<feature type="domain" description="4Fe-4S ferredoxin-type" evidence="10">
    <location>
        <begin position="45"/>
        <end position="74"/>
    </location>
</feature>
<dbReference type="InterPro" id="IPR001989">
    <property type="entry name" value="Radical_activat_CS"/>
</dbReference>
<evidence type="ECO:0000259" key="10">
    <source>
        <dbReference type="PROSITE" id="PS51379"/>
    </source>
</evidence>
<sequence>MKSCIFNIQKFSLHDGPGIRTVVFFKGCPLTCKWCSNPESQKFRIQVLCDHSKCTKCQTCIKNNKANSIELIDNKIIIKAYDPNENYDMLCPYNALQVEGEELKIETIMKEIMKDKDFYDESSGGVTLSGGEVLSQAPFAIELMKALKKEHIHVAAETTGYATHEVFNEFIKNVDLLLYDMKHYDTIKHKEACGVSNETIIENMRFAVSNHIDVIARIPVIPNYNDSLEDAVQFSRLLKDIGIKKINLLPFHQFGLNKYELLGLEYAMKDVPQLYPEDLEDYKQVMINEGLDCYF</sequence>
<dbReference type="EC" id="1.97.1.4" evidence="12"/>
<comment type="caution">
    <text evidence="12">The sequence shown here is derived from an EMBL/GenBank/DDBJ whole genome shotgun (WGS) entry which is preliminary data.</text>
</comment>
<evidence type="ECO:0000256" key="6">
    <source>
        <dbReference type="ARBA" id="ARBA00023002"/>
    </source>
</evidence>
<dbReference type="PANTHER" id="PTHR30352:SF4">
    <property type="entry name" value="PYRUVATE FORMATE-LYASE 2-ACTIVATING ENZYME"/>
    <property type="match status" value="1"/>
</dbReference>
<organism evidence="12 13">
    <name type="scientific">Breznakia pachnodae</name>
    <dbReference type="NCBI Taxonomy" id="265178"/>
    <lineage>
        <taxon>Bacteria</taxon>
        <taxon>Bacillati</taxon>
        <taxon>Bacillota</taxon>
        <taxon>Erysipelotrichia</taxon>
        <taxon>Erysipelotrichales</taxon>
        <taxon>Erysipelotrichaceae</taxon>
        <taxon>Breznakia</taxon>
    </lineage>
</organism>
<evidence type="ECO:0000256" key="1">
    <source>
        <dbReference type="ARBA" id="ARBA00001966"/>
    </source>
</evidence>
<evidence type="ECO:0000256" key="4">
    <source>
        <dbReference type="ARBA" id="ARBA00022691"/>
    </source>
</evidence>
<dbReference type="InterPro" id="IPR040074">
    <property type="entry name" value="BssD/PflA/YjjW"/>
</dbReference>
<keyword evidence="12" id="KW-0456">Lyase</keyword>
<dbReference type="PIRSF" id="PIRSF000371">
    <property type="entry name" value="PFL_act_enz"/>
    <property type="match status" value="1"/>
</dbReference>
<accession>A0ABU0E759</accession>
<dbReference type="InterPro" id="IPR017896">
    <property type="entry name" value="4Fe4S_Fe-S-bd"/>
</dbReference>
<dbReference type="Proteomes" id="UP001230220">
    <property type="component" value="Unassembled WGS sequence"/>
</dbReference>
<dbReference type="InterPro" id="IPR007197">
    <property type="entry name" value="rSAM"/>
</dbReference>
<evidence type="ECO:0000256" key="9">
    <source>
        <dbReference type="ARBA" id="ARBA00047365"/>
    </source>
</evidence>
<dbReference type="PROSITE" id="PS01087">
    <property type="entry name" value="RADICAL_ACTIVATING"/>
    <property type="match status" value="1"/>
</dbReference>
<keyword evidence="6 12" id="KW-0560">Oxidoreductase</keyword>
<dbReference type="InterPro" id="IPR013785">
    <property type="entry name" value="Aldolase_TIM"/>
</dbReference>
<feature type="domain" description="Radical SAM core" evidence="11">
    <location>
        <begin position="14"/>
        <end position="292"/>
    </location>
</feature>
<dbReference type="InterPro" id="IPR034457">
    <property type="entry name" value="Organic_radical-activating"/>
</dbReference>
<dbReference type="PROSITE" id="PS51379">
    <property type="entry name" value="4FE4S_FER_2"/>
    <property type="match status" value="1"/>
</dbReference>
<dbReference type="Gene3D" id="3.20.20.70">
    <property type="entry name" value="Aldolase class I"/>
    <property type="match status" value="1"/>
</dbReference>
<proteinExistence type="inferred from homology"/>
<dbReference type="PROSITE" id="PS51918">
    <property type="entry name" value="RADICAL_SAM"/>
    <property type="match status" value="1"/>
</dbReference>
<comment type="similarity">
    <text evidence="2">Belongs to the organic radical-activating enzymes family.</text>
</comment>